<reference evidence="2" key="1">
    <citation type="submission" date="2018-02" db="EMBL/GenBank/DDBJ databases">
        <title>Rhizophora mucronata_Transcriptome.</title>
        <authorList>
            <person name="Meera S.P."/>
            <person name="Sreeshan A."/>
            <person name="Augustine A."/>
        </authorList>
    </citation>
    <scope>NUCLEOTIDE SEQUENCE</scope>
    <source>
        <tissue evidence="2">Leaf</tissue>
    </source>
</reference>
<dbReference type="AlphaFoldDB" id="A0A2P2IUX8"/>
<proteinExistence type="predicted"/>
<accession>A0A2P2IUX8</accession>
<sequence>MLQSLSLSTLEKDASSIFTYL</sequence>
<feature type="region of interest" description="Disordered" evidence="1">
    <location>
        <begin position="1"/>
        <end position="21"/>
    </location>
</feature>
<evidence type="ECO:0000313" key="2">
    <source>
        <dbReference type="EMBL" id="MBW85031.1"/>
    </source>
</evidence>
<name>A0A2P2IUX8_RHIMU</name>
<protein>
    <submittedName>
        <fullName evidence="2">Uncharacterized protein</fullName>
    </submittedName>
</protein>
<organism evidence="2">
    <name type="scientific">Rhizophora mucronata</name>
    <name type="common">Asiatic mangrove</name>
    <dbReference type="NCBI Taxonomy" id="61149"/>
    <lineage>
        <taxon>Eukaryota</taxon>
        <taxon>Viridiplantae</taxon>
        <taxon>Streptophyta</taxon>
        <taxon>Embryophyta</taxon>
        <taxon>Tracheophyta</taxon>
        <taxon>Spermatophyta</taxon>
        <taxon>Magnoliopsida</taxon>
        <taxon>eudicotyledons</taxon>
        <taxon>Gunneridae</taxon>
        <taxon>Pentapetalae</taxon>
        <taxon>rosids</taxon>
        <taxon>fabids</taxon>
        <taxon>Malpighiales</taxon>
        <taxon>Rhizophoraceae</taxon>
        <taxon>Rhizophora</taxon>
    </lineage>
</organism>
<evidence type="ECO:0000256" key="1">
    <source>
        <dbReference type="SAM" id="MobiDB-lite"/>
    </source>
</evidence>
<dbReference type="EMBL" id="GGEC01004548">
    <property type="protein sequence ID" value="MBW85031.1"/>
    <property type="molecule type" value="Transcribed_RNA"/>
</dbReference>